<dbReference type="GO" id="GO:0004061">
    <property type="term" value="F:arylformamidase activity"/>
    <property type="evidence" value="ECO:0007669"/>
    <property type="project" value="InterPro"/>
</dbReference>
<comment type="caution">
    <text evidence="1">The sequence shown here is derived from an EMBL/GenBank/DDBJ whole genome shotgun (WGS) entry which is preliminary data.</text>
</comment>
<dbReference type="AlphaFoldDB" id="A0A1B7L287"/>
<dbReference type="Pfam" id="PF04199">
    <property type="entry name" value="Cyclase"/>
    <property type="match status" value="1"/>
</dbReference>
<dbReference type="InterPro" id="IPR037175">
    <property type="entry name" value="KFase_sf"/>
</dbReference>
<organism evidence="1 2">
    <name type="scientific">Mangrovibacter phragmitis</name>
    <dbReference type="NCBI Taxonomy" id="1691903"/>
    <lineage>
        <taxon>Bacteria</taxon>
        <taxon>Pseudomonadati</taxon>
        <taxon>Pseudomonadota</taxon>
        <taxon>Gammaproteobacteria</taxon>
        <taxon>Enterobacterales</taxon>
        <taxon>Enterobacteriaceae</taxon>
        <taxon>Mangrovibacter</taxon>
    </lineage>
</organism>
<dbReference type="Gene3D" id="3.50.30.50">
    <property type="entry name" value="Putative cyclase"/>
    <property type="match status" value="1"/>
</dbReference>
<dbReference type="GO" id="GO:0019441">
    <property type="term" value="P:L-tryptophan catabolic process to kynurenine"/>
    <property type="evidence" value="ECO:0007669"/>
    <property type="project" value="InterPro"/>
</dbReference>
<dbReference type="SUPFAM" id="SSF102198">
    <property type="entry name" value="Putative cyclase"/>
    <property type="match status" value="1"/>
</dbReference>
<evidence type="ECO:0000313" key="2">
    <source>
        <dbReference type="Proteomes" id="UP000078225"/>
    </source>
</evidence>
<protein>
    <submittedName>
        <fullName evidence="1">Cyclase</fullName>
    </submittedName>
</protein>
<proteinExistence type="predicted"/>
<reference evidence="2" key="1">
    <citation type="submission" date="2016-05" db="EMBL/GenBank/DDBJ databases">
        <authorList>
            <person name="Behera P."/>
            <person name="Vaishampayan P."/>
            <person name="Singh N."/>
            <person name="Raina V."/>
            <person name="Suar M."/>
            <person name="Pattnaik A."/>
            <person name="Rastogi G."/>
        </authorList>
    </citation>
    <scope>NUCLEOTIDE SEQUENCE [LARGE SCALE GENOMIC DNA]</scope>
    <source>
        <strain evidence="2">MP23</strain>
    </source>
</reference>
<dbReference type="OrthoDB" id="7067800at2"/>
<dbReference type="EMBL" id="LYRP01000022">
    <property type="protein sequence ID" value="OAT76440.1"/>
    <property type="molecule type" value="Genomic_DNA"/>
</dbReference>
<evidence type="ECO:0000313" key="1">
    <source>
        <dbReference type="EMBL" id="OAT76440.1"/>
    </source>
</evidence>
<dbReference type="STRING" id="1691903.A9B99_08995"/>
<dbReference type="Proteomes" id="UP000078225">
    <property type="component" value="Unassembled WGS sequence"/>
</dbReference>
<accession>A0A1B7L287</accession>
<dbReference type="RefSeq" id="WP_064598417.1">
    <property type="nucleotide sequence ID" value="NZ_LYRP01000022.1"/>
</dbReference>
<name>A0A1B7L287_9ENTR</name>
<gene>
    <name evidence="1" type="ORF">A9B99_08995</name>
</gene>
<sequence>MKQRIIDLSVTLQNGIPSDPPPFLPSINYHNHAAGALQLAAMFPGLSPDDLPEKEGWAVEFVNMSTHAGTHMDAPWHYHSHMKDGDRSLTIDEIPLSWCIGPGVKLDFRQYPDGYVIGPADLDKEFARIGHTLSAGDIVLINTAAGDRYGREDYLERGCGVGRSGTLYLTQKGVRLVGTDAWSWDAPFAYTRARYQQTGDSSLIWEGHYAGNETPYCQIEKLSALNSLPDNGFTVISLPIKVHRASAGWCRTIALVDE</sequence>
<dbReference type="PANTHER" id="PTHR43564">
    <property type="entry name" value="KYNURENINE FORMAMIDASE-LIKE PROTEIN"/>
    <property type="match status" value="1"/>
</dbReference>
<dbReference type="InterPro" id="IPR007325">
    <property type="entry name" value="KFase/CYL"/>
</dbReference>
<dbReference type="PANTHER" id="PTHR43564:SF2">
    <property type="entry name" value="BLR6059 PROTEIN"/>
    <property type="match status" value="1"/>
</dbReference>
<keyword evidence="2" id="KW-1185">Reference proteome</keyword>